<name>A0ABV2MBX3_9HYPH</name>
<organism evidence="1 2">
    <name type="scientific">Rhizobium binae</name>
    <dbReference type="NCBI Taxonomy" id="1138190"/>
    <lineage>
        <taxon>Bacteria</taxon>
        <taxon>Pseudomonadati</taxon>
        <taxon>Pseudomonadota</taxon>
        <taxon>Alphaproteobacteria</taxon>
        <taxon>Hyphomicrobiales</taxon>
        <taxon>Rhizobiaceae</taxon>
        <taxon>Rhizobium/Agrobacterium group</taxon>
        <taxon>Rhizobium</taxon>
    </lineage>
</organism>
<dbReference type="Proteomes" id="UP001549077">
    <property type="component" value="Unassembled WGS sequence"/>
</dbReference>
<proteinExistence type="predicted"/>
<protein>
    <submittedName>
        <fullName evidence="1">Ribosomal protein S18 acetylase RimI-like enzyme</fullName>
    </submittedName>
</protein>
<accession>A0ABV2MBX3</accession>
<sequence length="36" mass="4037">MNNRRAKAFYLSHGFQVTGNGASPEGDYEELSFFPV</sequence>
<reference evidence="1 2" key="1">
    <citation type="submission" date="2024-06" db="EMBL/GenBank/DDBJ databases">
        <title>Genomic Encyclopedia of Type Strains, Phase IV (KMG-IV): sequencing the most valuable type-strain genomes for metagenomic binning, comparative biology and taxonomic classification.</title>
        <authorList>
            <person name="Goeker M."/>
        </authorList>
    </citation>
    <scope>NUCLEOTIDE SEQUENCE [LARGE SCALE GENOMIC DNA]</scope>
    <source>
        <strain evidence="1 2">DSM 29288</strain>
    </source>
</reference>
<evidence type="ECO:0000313" key="1">
    <source>
        <dbReference type="EMBL" id="MET3753961.1"/>
    </source>
</evidence>
<keyword evidence="2" id="KW-1185">Reference proteome</keyword>
<evidence type="ECO:0000313" key="2">
    <source>
        <dbReference type="Proteomes" id="UP001549077"/>
    </source>
</evidence>
<comment type="caution">
    <text evidence="1">The sequence shown here is derived from an EMBL/GenBank/DDBJ whole genome shotgun (WGS) entry which is preliminary data.</text>
</comment>
<dbReference type="EMBL" id="JBEPMY010000002">
    <property type="protein sequence ID" value="MET3753961.1"/>
    <property type="molecule type" value="Genomic_DNA"/>
</dbReference>
<gene>
    <name evidence="1" type="ORF">ABID08_001304</name>
</gene>